<dbReference type="Pfam" id="PF01869">
    <property type="entry name" value="BcrAD_BadFG"/>
    <property type="match status" value="1"/>
</dbReference>
<name>A0A812D472_ACAPH</name>
<dbReference type="GO" id="GO:0045127">
    <property type="term" value="F:N-acetylglucosamine kinase activity"/>
    <property type="evidence" value="ECO:0007669"/>
    <property type="project" value="UniProtKB-EC"/>
</dbReference>
<evidence type="ECO:0000256" key="3">
    <source>
        <dbReference type="ARBA" id="ARBA00014974"/>
    </source>
</evidence>
<keyword evidence="7" id="KW-1185">Reference proteome</keyword>
<comment type="caution">
    <text evidence="6">The sequence shown here is derived from an EMBL/GenBank/DDBJ whole genome shotgun (WGS) entry which is preliminary data.</text>
</comment>
<organism evidence="6 7">
    <name type="scientific">Acanthosepion pharaonis</name>
    <name type="common">Pharaoh cuttlefish</name>
    <name type="synonym">Sepia pharaonis</name>
    <dbReference type="NCBI Taxonomy" id="158019"/>
    <lineage>
        <taxon>Eukaryota</taxon>
        <taxon>Metazoa</taxon>
        <taxon>Spiralia</taxon>
        <taxon>Lophotrochozoa</taxon>
        <taxon>Mollusca</taxon>
        <taxon>Cephalopoda</taxon>
        <taxon>Coleoidea</taxon>
        <taxon>Decapodiformes</taxon>
        <taxon>Sepiida</taxon>
        <taxon>Sepiina</taxon>
        <taxon>Sepiidae</taxon>
        <taxon>Acanthosepion</taxon>
    </lineage>
</organism>
<evidence type="ECO:0000256" key="2">
    <source>
        <dbReference type="ARBA" id="ARBA00012122"/>
    </source>
</evidence>
<evidence type="ECO:0000313" key="6">
    <source>
        <dbReference type="EMBL" id="CAE1288347.1"/>
    </source>
</evidence>
<comment type="similarity">
    <text evidence="1">Belongs to the eukaryotic-type N-acetylglucosamine kinase family.</text>
</comment>
<evidence type="ECO:0000256" key="1">
    <source>
        <dbReference type="ARBA" id="ARBA00006198"/>
    </source>
</evidence>
<feature type="domain" description="ATPase BadF/BadG/BcrA/BcrD type" evidence="5">
    <location>
        <begin position="11"/>
        <end position="319"/>
    </location>
</feature>
<dbReference type="InterPro" id="IPR039758">
    <property type="entry name" value="NAGK-like"/>
</dbReference>
<protein>
    <recommendedName>
        <fullName evidence="3">N-acetyl-D-glucosamine kinase</fullName>
        <ecNumber evidence="2">2.7.1.59</ecNumber>
    </recommendedName>
    <alternativeName>
        <fullName evidence="4">GlcNAc kinase</fullName>
    </alternativeName>
</protein>
<dbReference type="CDD" id="cd24078">
    <property type="entry name" value="ASKHA_NBD_NAGK_meta"/>
    <property type="match status" value="1"/>
</dbReference>
<dbReference type="AlphaFoldDB" id="A0A812D472"/>
<evidence type="ECO:0000259" key="5">
    <source>
        <dbReference type="Pfam" id="PF01869"/>
    </source>
</evidence>
<dbReference type="InterPro" id="IPR043129">
    <property type="entry name" value="ATPase_NBD"/>
</dbReference>
<proteinExistence type="inferred from homology"/>
<dbReference type="PANTHER" id="PTHR12862:SF0">
    <property type="entry name" value="N-ACETYL-D-GLUCOSAMINE KINASE"/>
    <property type="match status" value="1"/>
</dbReference>
<dbReference type="Proteomes" id="UP000597762">
    <property type="component" value="Unassembled WGS sequence"/>
</dbReference>
<dbReference type="OrthoDB" id="311172at2759"/>
<dbReference type="SUPFAM" id="SSF53067">
    <property type="entry name" value="Actin-like ATPase domain"/>
    <property type="match status" value="2"/>
</dbReference>
<dbReference type="Gene3D" id="3.30.420.40">
    <property type="match status" value="1"/>
</dbReference>
<gene>
    <name evidence="6" type="ORF">SPHA_47065</name>
</gene>
<keyword evidence="6" id="KW-0808">Transferase</keyword>
<evidence type="ECO:0000313" key="7">
    <source>
        <dbReference type="Proteomes" id="UP000597762"/>
    </source>
</evidence>
<dbReference type="EC" id="2.7.1.59" evidence="2"/>
<dbReference type="InterPro" id="IPR002731">
    <property type="entry name" value="ATPase_BadF"/>
</dbReference>
<evidence type="ECO:0000256" key="4">
    <source>
        <dbReference type="ARBA" id="ARBA00031123"/>
    </source>
</evidence>
<accession>A0A812D472</accession>
<dbReference type="PANTHER" id="PTHR12862">
    <property type="entry name" value="BADF TYPE ATPASE DOMAIN-CONTAINING PROTEIN"/>
    <property type="match status" value="1"/>
</dbReference>
<reference evidence="6" key="1">
    <citation type="submission" date="2021-01" db="EMBL/GenBank/DDBJ databases">
        <authorList>
            <person name="Li R."/>
            <person name="Bekaert M."/>
        </authorList>
    </citation>
    <scope>NUCLEOTIDE SEQUENCE</scope>
    <source>
        <strain evidence="6">Farmed</strain>
    </source>
</reference>
<dbReference type="EMBL" id="CAHIKZ030002528">
    <property type="protein sequence ID" value="CAE1288347.1"/>
    <property type="molecule type" value="Genomic_DNA"/>
</dbReference>
<sequence>MSDKSMHYYAGIEGGATKSKVLLLDSQGHILSEADGPCTNQWLIGFDECLKQVDKMIMKVKIAAEIGPEVKLKGLGLSLSGGDEKDTQEKLTSEIFQNYGHLTESIYACSDTQCAMYTATDKGGIVLIAGTGSNCQLINCDGTMHRCGGWGHLLGDEGSGYWIALKAIKTYFDHEDNMEVCPYDVTYVKDAMLKYFNIDNKANLLHYIYSDFEKSKIAGFCLEIVKGAKGGDPLCLHIFNDAGKILAKHVNALVPKIDEELLICKGGLHIVCVGSIWKSWEFIRDGFLNTLLSSGVQCRKFKELTLLRLKKNGAIGAAYLGAKATDYILPLDYENNVDIFFHKEL</sequence>